<feature type="compositionally biased region" description="Polar residues" evidence="2">
    <location>
        <begin position="256"/>
        <end position="270"/>
    </location>
</feature>
<organism evidence="4 5">
    <name type="scientific">Salmo trutta</name>
    <name type="common">Brown trout</name>
    <dbReference type="NCBI Taxonomy" id="8032"/>
    <lineage>
        <taxon>Eukaryota</taxon>
        <taxon>Metazoa</taxon>
        <taxon>Chordata</taxon>
        <taxon>Craniata</taxon>
        <taxon>Vertebrata</taxon>
        <taxon>Euteleostomi</taxon>
        <taxon>Actinopterygii</taxon>
        <taxon>Neopterygii</taxon>
        <taxon>Teleostei</taxon>
        <taxon>Protacanthopterygii</taxon>
        <taxon>Salmoniformes</taxon>
        <taxon>Salmonidae</taxon>
        <taxon>Salmoninae</taxon>
        <taxon>Salmo</taxon>
    </lineage>
</organism>
<reference evidence="4" key="1">
    <citation type="submission" date="2025-08" db="UniProtKB">
        <authorList>
            <consortium name="Ensembl"/>
        </authorList>
    </citation>
    <scope>IDENTIFICATION</scope>
</reference>
<feature type="compositionally biased region" description="Basic and acidic residues" evidence="2">
    <location>
        <begin position="3922"/>
        <end position="3933"/>
    </location>
</feature>
<feature type="region of interest" description="Disordered" evidence="2">
    <location>
        <begin position="2034"/>
        <end position="2060"/>
    </location>
</feature>
<feature type="compositionally biased region" description="Basic and acidic residues" evidence="2">
    <location>
        <begin position="1075"/>
        <end position="1094"/>
    </location>
</feature>
<feature type="region of interest" description="Disordered" evidence="2">
    <location>
        <begin position="3127"/>
        <end position="3147"/>
    </location>
</feature>
<dbReference type="InParanoid" id="A0A673W8E8"/>
<feature type="region of interest" description="Disordered" evidence="2">
    <location>
        <begin position="1266"/>
        <end position="1344"/>
    </location>
</feature>
<feature type="region of interest" description="Disordered" evidence="2">
    <location>
        <begin position="3480"/>
        <end position="3511"/>
    </location>
</feature>
<name>A0A673W8E8_SALTR</name>
<feature type="region of interest" description="Disordered" evidence="2">
    <location>
        <begin position="203"/>
        <end position="270"/>
    </location>
</feature>
<feature type="region of interest" description="Disordered" evidence="2">
    <location>
        <begin position="310"/>
        <end position="420"/>
    </location>
</feature>
<feature type="compositionally biased region" description="Polar residues" evidence="2">
    <location>
        <begin position="3935"/>
        <end position="3950"/>
    </location>
</feature>
<evidence type="ECO:0000313" key="5">
    <source>
        <dbReference type="Proteomes" id="UP000472277"/>
    </source>
</evidence>
<dbReference type="PROSITE" id="PS50157">
    <property type="entry name" value="ZINC_FINGER_C2H2_2"/>
    <property type="match status" value="3"/>
</dbReference>
<feature type="compositionally biased region" description="Basic and acidic residues" evidence="2">
    <location>
        <begin position="3486"/>
        <end position="3500"/>
    </location>
</feature>
<evidence type="ECO:0000259" key="3">
    <source>
        <dbReference type="PROSITE" id="PS50157"/>
    </source>
</evidence>
<feature type="compositionally biased region" description="Basic and acidic residues" evidence="2">
    <location>
        <begin position="59"/>
        <end position="69"/>
    </location>
</feature>
<feature type="region of interest" description="Disordered" evidence="2">
    <location>
        <begin position="1121"/>
        <end position="1156"/>
    </location>
</feature>
<dbReference type="InterPro" id="IPR039270">
    <property type="entry name" value="ZNF469"/>
</dbReference>
<feature type="compositionally biased region" description="Polar residues" evidence="2">
    <location>
        <begin position="129"/>
        <end position="147"/>
    </location>
</feature>
<feature type="domain" description="C2H2-type" evidence="3">
    <location>
        <begin position="3643"/>
        <end position="3665"/>
    </location>
</feature>
<feature type="compositionally biased region" description="Basic and acidic residues" evidence="2">
    <location>
        <begin position="2569"/>
        <end position="2584"/>
    </location>
</feature>
<keyword evidence="1" id="KW-0479">Metal-binding</keyword>
<feature type="compositionally biased region" description="Polar residues" evidence="2">
    <location>
        <begin position="318"/>
        <end position="345"/>
    </location>
</feature>
<dbReference type="OMA" id="NSTIWSN"/>
<feature type="compositionally biased region" description="Basic and acidic residues" evidence="2">
    <location>
        <begin position="1266"/>
        <end position="1278"/>
    </location>
</feature>
<dbReference type="PROSITE" id="PS00028">
    <property type="entry name" value="ZINC_FINGER_C2H2_1"/>
    <property type="match status" value="6"/>
</dbReference>
<feature type="compositionally biased region" description="Low complexity" evidence="2">
    <location>
        <begin position="3848"/>
        <end position="3862"/>
    </location>
</feature>
<feature type="region of interest" description="Disordered" evidence="2">
    <location>
        <begin position="3787"/>
        <end position="4040"/>
    </location>
</feature>
<feature type="compositionally biased region" description="Basic and acidic residues" evidence="2">
    <location>
        <begin position="3807"/>
        <end position="3829"/>
    </location>
</feature>
<feature type="compositionally biased region" description="Polar residues" evidence="2">
    <location>
        <begin position="353"/>
        <end position="362"/>
    </location>
</feature>
<feature type="compositionally biased region" description="Polar residues" evidence="2">
    <location>
        <begin position="716"/>
        <end position="726"/>
    </location>
</feature>
<feature type="domain" description="C2H2-type" evidence="3">
    <location>
        <begin position="3562"/>
        <end position="3589"/>
    </location>
</feature>
<feature type="region of interest" description="Disordered" evidence="2">
    <location>
        <begin position="683"/>
        <end position="767"/>
    </location>
</feature>
<feature type="compositionally biased region" description="Basic and acidic residues" evidence="2">
    <location>
        <begin position="1405"/>
        <end position="1428"/>
    </location>
</feature>
<feature type="compositionally biased region" description="Polar residues" evidence="2">
    <location>
        <begin position="1429"/>
        <end position="1445"/>
    </location>
</feature>
<feature type="compositionally biased region" description="Basic and acidic residues" evidence="2">
    <location>
        <begin position="3330"/>
        <end position="3353"/>
    </location>
</feature>
<keyword evidence="1" id="KW-0862">Zinc</keyword>
<dbReference type="PANTHER" id="PTHR21465:SF2">
    <property type="entry name" value="ZINC FINGER PROTEIN 469"/>
    <property type="match status" value="1"/>
</dbReference>
<evidence type="ECO:0000256" key="1">
    <source>
        <dbReference type="PROSITE-ProRule" id="PRU00042"/>
    </source>
</evidence>
<feature type="domain" description="C2H2-type" evidence="3">
    <location>
        <begin position="3361"/>
        <end position="3388"/>
    </location>
</feature>
<accession>A0A673W8E8</accession>
<dbReference type="PANTHER" id="PTHR21465">
    <property type="entry name" value="ZINC FINGER PROTEIN 469"/>
    <property type="match status" value="1"/>
</dbReference>
<feature type="compositionally biased region" description="Polar residues" evidence="2">
    <location>
        <begin position="601"/>
        <end position="631"/>
    </location>
</feature>
<dbReference type="Gene3D" id="3.30.160.60">
    <property type="entry name" value="Classic Zinc Finger"/>
    <property type="match status" value="2"/>
</dbReference>
<reference evidence="4" key="2">
    <citation type="submission" date="2025-09" db="UniProtKB">
        <authorList>
            <consortium name="Ensembl"/>
        </authorList>
    </citation>
    <scope>IDENTIFICATION</scope>
</reference>
<feature type="compositionally biased region" description="Low complexity" evidence="2">
    <location>
        <begin position="699"/>
        <end position="715"/>
    </location>
</feature>
<evidence type="ECO:0000256" key="2">
    <source>
        <dbReference type="SAM" id="MobiDB-lite"/>
    </source>
</evidence>
<feature type="compositionally biased region" description="Basic and acidic residues" evidence="2">
    <location>
        <begin position="1486"/>
        <end position="1501"/>
    </location>
</feature>
<feature type="compositionally biased region" description="Basic residues" evidence="2">
    <location>
        <begin position="114"/>
        <end position="123"/>
    </location>
</feature>
<dbReference type="InterPro" id="IPR013087">
    <property type="entry name" value="Znf_C2H2_type"/>
</dbReference>
<feature type="region of interest" description="Disordered" evidence="2">
    <location>
        <begin position="1877"/>
        <end position="1914"/>
    </location>
</feature>
<proteinExistence type="predicted"/>
<keyword evidence="1" id="KW-0863">Zinc-finger</keyword>
<feature type="compositionally biased region" description="Low complexity" evidence="2">
    <location>
        <begin position="398"/>
        <end position="413"/>
    </location>
</feature>
<feature type="region of interest" description="Disordered" evidence="2">
    <location>
        <begin position="1404"/>
        <end position="1508"/>
    </location>
</feature>
<dbReference type="Ensembl" id="ENSSTUT00000008778.1">
    <property type="protein sequence ID" value="ENSSTUP00000008215.1"/>
    <property type="gene ID" value="ENSSTUG00000004049.1"/>
</dbReference>
<feature type="region of interest" description="Disordered" evidence="2">
    <location>
        <begin position="1070"/>
        <end position="1094"/>
    </location>
</feature>
<feature type="region of interest" description="Disordered" evidence="2">
    <location>
        <begin position="592"/>
        <end position="631"/>
    </location>
</feature>
<feature type="region of interest" description="Disordered" evidence="2">
    <location>
        <begin position="3323"/>
        <end position="3353"/>
    </location>
</feature>
<feature type="region of interest" description="Disordered" evidence="2">
    <location>
        <begin position="16"/>
        <end position="189"/>
    </location>
</feature>
<sequence>MAGETQRTYAVKKLDAESKLKDEGTALEQYGSSEKATKESSEHFSGAGVEARTIRRGAKFVDKDRDYTQQREAVIRPQQAGKIDFKSLHNRPKFSSNRTWPSGKGSPQSPSGKCRSRDKGKRSGKSERGNPQQLYRLSITNPRSNPTIGIAYPQQKVSPPKKMEASRSPVTGSYRFHVPSIPEREAELQQEELNYSRCFQETSSNLTSPSYTSQLLGTTGGTSTHQLPPQQQQPGPIENNNNSQPSSQLLFPDFQLSGSNDWQSPERTFNGANYGISSQKSTVLKEANKANGSSVSFLFQYGYKLSEDSNPDPFAFDQNPQSQDYIDPSSLASSQVTHNSFSFQPSGEGKEGVQNNIQFNSDQPEDRSSYPHPPQLPKYLQARQGAASSMNCPRGLSEDSASSESSGFSSQQSEKGKSALPESMEVFGHRDAALASGSKRSCPSKDIAADSQRTLIKGSVHHAKNIAQGTSSQMHFPNKAYNSSPPLNSIHMGSVPFDKIINTKAHSSLPHSWEGLNKNFSPADQNTMPYPNMNDTFQFQNQPDQRPNTSKSGRMPWQQIGLTSAMTNQNRIELSRQLSNQKLTYLVAPSDWQDDTKSHKNGSLKSPSSFQNNRPSKGFSNPRQESIKQGCSTIPNFKVETSHAKVCESKNKPIYFGMNQSLPGASSRTHGYPPLQVPPMGLIKVSPYESPSPSPVHNPASSSTCSSLSPASTSPVNLSEDSQISKTGHPPPFYPQHQVKAQGPTDNLSTNSHHFHSDASRNLPYTPERAKDDMMSYLHDNGHPKPNMDGNKGYMEGFGVEHHPPPPPYSAHQLLATSLATANLDQLDVLLTCKQCDQNFTNLAAFLGHKQYCGQHAFAQKVDDTRRTPGSSTQFHNDMIKASSSGTSLCQSVSMARCPSDLHLSLLGLNKNGELMSDSEIKGDSKDDPMKLNLFSGVGNLPVSLPDLEIEDAKLDSLITEALNGLGYQSDNAEIDSSFIDAFADDDLSTVKVSSNRHTLKTKDSMVFECKSKQSTEDDRSLTQGKYIYDSDIESFETDSKHTESKLEKTSLNFEQEEKMNIKKEVSHINSRITSVEKPREQENKVKDIRKQSEEENINTPRFLLSSKFSERCGVRNLQNSSLLSGSTSSQVSSANRSSPTQRIAARESKRKRTGAGTWSKELIHKIVQQKNKLNKLHVKGTKNLQFSLVMERLTPTVPNPMFGEYDYVSDSDDECEPVKIASQGRLSQSGRCKYTYTKECKWRARSDRDSAAWRHESNECFQVKKTEEVSLSPEKHGSNQRLGRRGSRSSTSSEVSTSVSFSSDSINSPKSTDHTDSDWEKRVEIRRKDSSEQRTYERSPQKICKETSTQLALTFTKSTKRYSADKTLHSTNKDNSVASRITNSHIEDVDPISALPKVRSSVKNLEKCRSTDVPSREKDDSFSRETDTIASSDKNTPLRTANKSSKGESLHFQSTSSDLKSHQLQSSHPATNNKEGHSYNKFRKHETTSNEKSVHKRIEEQSTQPHSKISDISTFDEHNESVHSIKNPLTFNNEVVPKSTPLFSALKVCLSPTEFHEPLTQKETSHLIPYPLEQDQSLMKSPLSFDTSSMFGDLSEAGYDNGLYTDVPLHKEGFNSLDTTNDKKEVFTSSSLLSPFLEQRDWGLMVDFTMLPDEISQYKDNSDKSNEKKSDYNHVPLSLPDKIMDYRAHLNSYVSEDDLEIKRIVTELENQLQTAKLSSPPLLTESPKQLKMSKFCPLRLDHKSENEDTSLDMGCPVQSMSSMPSDPHSEVFAEPGLPWSSPFEFELMEGHHTPTHAVPSILEQFSEMDDCEHSMITTTSNAEKEQLQQDDHKDEGMGVDKRTAIEKSEEILESKTYAENLTKSLEVISDSIFKNDPITPEVEEPNLTSPKSPEHLLNESQAPSADAAESRDHNEKVIPDEANVESTHFELQPPLSENTELPPAVKEIVSLQPSESIPYNDSGSEFQDMPIRNKATEDSCVIETDYCSNTEMDNPPMNKETSENQKLVDCGDEIIEAKRALLEHTELSHTTIDEHRERPHTTIDEPPELPHTTIDEPPELSHTTIDEHRERPHTTIDEPPELPHTTIDEHRERPHTTIDEHRERPHTTIDEPPELPHTTIDEHTEILDTSIDEHRGLVDTSTDEHIKLLDTSTNEHRGLLNTSIDEHTELLDTTIDEHQEPKELVEDISCNTKYVSQSSNGSNLAEQEMDDNLDNMLEEVENASEGQSIDVQSHSESVCPSPSANEQAEDNTEEDNIESDSTIQDEVISCTVHLRCNTPENDIANQSTHVFMETVTDKLCSARLMETNTDHGNHSSTFSNIESDDESTMLVIAEHDSDLDSDAHMEHTLEEKAETEKEPECEANHRQMEEIPDVEDIQEQVPLHLMAFSQHSPCKEDLQMDERLDNIPDDAPPSSPVLPASPHTPVVNPDTQEQSQPITCNNMDTIPASIHDTQSLKEENCADLNAKEALHIDNPLTIRAEMEYSLGSPPQLDLGITEGKISSTEACIPSPLPLTIAAEPSEAMEALMKRVSVSLYDFKLSPLNYNYIPDEPPQLSQFDYTPISPANVDKDEPAIKQRPKDDCEPCDLSDDMSLTSDKTMCDIDLSDDTALTSDKRMCDMYTESPMSPHHTAKLSPPDESLNKSSIQNDITFPLILLVLPSQSTAQSISDIKEDLDVCPVPLQTIDYLDLHVDLLKRVDREVLPEVQDINEVHSEQNTRPLIKEISDDQLTPKPLMICENEPTPLPSDQIDSLTVEEGQCSATHKQEEETMQKKTNLCEICAMFFRTVPGLKRHKAMKHLIRTERSPNHQGSQTSHSIETEHKDDLELLVPQTCLQTESNDVSDNHCPETSNSSFITKQGETDVILGDTTGETNMAMSVDDIVQQMPPQLTKAKKSYKPQENKNNEVNEKTDILQAISPEFQTRLKQEYCKSPEKQDITNSSVKHKVTEQQEVPFAVTSNSGIEQIPMSPIKVTNLLNQDMDLIQSNTGTEEGKGTHLSEIVNGLAEVSMDVGSDYGVSVSEAISREYDTSRENLYDTKEAGEQQTSDQSLSTEILEDVAVKIECEKNSCPTDEVKLTCFKSSPASPPGLIPNLNAFLDDESTFSQLFPSRNVELKRKKCAKVYGKKNKKQKLSPDSSLVQDHPPPDLYLEKKDDYRENQLDLTFVNNQNEPCKYETISIDDAIMLNMCHNSTLKCDSKKVCNLKRDTTDHKDIHENTVKHGSDFLCPPESTIDKASLAWSASNDLITDAVISSDPTSCKAEVPTPQHPLPIIAPSAPYPEEPCATENVSPFHSIDIPNLNTKFQLPEIQLFDSIKDIPLAGPIGTDDAQTRDTAKPKKLTERRGRKRQEGGLKIKEKHYKCKVCFTWFLTLGELNFHKLSHNPSPPPTCYMCVQRKFSSREQLRDHLREKHAKNKAGIWTCGMCLKEISDVWMYNEHLREHATQFARKGQSHSAILGSLPGSGMQESAVKNFITSIMQRRPSKASRESNKVSNKEKPATVETTGQEGKTTEVAQPKVVKPKGNIEKVGKSSMLTPVEVLHKTEMAPKNVEMHPNCKDPSRDCHHCGKQFPKPFKLQRHLVVHNLNKIFLCHKCPVTYQEPQELKEHLKSEHEEVDELDSKHTTLYTCELCADVMHVIKKSFICSTCNYTFSKKEQFDRHMEKHLSGGNKIFKFRGVLRPIKTSASKENDECELPASKKRKILTDNLQENSSDSGIFSIASLHLNRSAEMPVLKPSIHTTEGSTQTRAGEYHTENDAIVKTEEMAEEYTDMLLELEHCTFHLGSEGLSTATPKTEDIIPSPSSKLPVRDIGEADGKSFTDPCDVKEEDNPLDSNTTEEKRECFADDTQSTPESSTQTSTAEAEGKKIQRSDATASDEELYVSSKTPYSHDLHHPPTKHKASTIVMYQMREDEQGQQSTSTHSHDNKQKDKASTPKPSESINKHSSNNSPKAMESTPVHHTKLTSQSSASSEDKDSVRKEQKKRKEMRSPHRLQRVSSPATRENLGVDVKARNKFRPSKCESPAVHRKSDGPSDYPVLSSVRDDVVSNKIVSKHKTSGSLGLQPKRSFLDNCTPKKAEIVHHFNGDYKAKKGTLGRALHSPVSKVSAPPMNNSLNKSRPRTGVRSMESHSYRTAESQNNLLSQLFGQKLTSFKIPLRKDTSESIN</sequence>
<evidence type="ECO:0000313" key="4">
    <source>
        <dbReference type="Ensembl" id="ENSSTUP00000008215.1"/>
    </source>
</evidence>
<feature type="compositionally biased region" description="Polar residues" evidence="2">
    <location>
        <begin position="1452"/>
        <end position="1474"/>
    </location>
</feature>
<protein>
    <submittedName>
        <fullName evidence="4">Uncharacterized LOC115197359</fullName>
    </submittedName>
</protein>
<feature type="compositionally biased region" description="Basic and acidic residues" evidence="2">
    <location>
        <begin position="2034"/>
        <end position="2044"/>
    </location>
</feature>
<dbReference type="SMART" id="SM00355">
    <property type="entry name" value="ZnF_C2H2"/>
    <property type="match status" value="8"/>
</dbReference>
<feature type="compositionally biased region" description="Basic residues" evidence="2">
    <location>
        <begin position="3980"/>
        <end position="3994"/>
    </location>
</feature>
<feature type="region of interest" description="Disordered" evidence="2">
    <location>
        <begin position="4101"/>
        <end position="4128"/>
    </location>
</feature>
<dbReference type="Proteomes" id="UP000472277">
    <property type="component" value="Chromosome 7"/>
</dbReference>
<dbReference type="InterPro" id="IPR036236">
    <property type="entry name" value="Znf_C2H2_sf"/>
</dbReference>
<gene>
    <name evidence="4" type="primary">LOC115197359</name>
</gene>
<feature type="compositionally biased region" description="Basic and acidic residues" evidence="2">
    <location>
        <begin position="1312"/>
        <end position="1344"/>
    </location>
</feature>
<feature type="compositionally biased region" description="Low complexity" evidence="2">
    <location>
        <begin position="101"/>
        <end position="113"/>
    </location>
</feature>
<feature type="region of interest" description="Disordered" evidence="2">
    <location>
        <begin position="2408"/>
        <end position="2436"/>
    </location>
</feature>
<feature type="compositionally biased region" description="Polar residues" evidence="2">
    <location>
        <begin position="2225"/>
        <end position="2247"/>
    </location>
</feature>
<feature type="compositionally biased region" description="Low complexity" evidence="2">
    <location>
        <begin position="1289"/>
        <end position="1309"/>
    </location>
</feature>
<feature type="compositionally biased region" description="Acidic residues" evidence="2">
    <location>
        <begin position="2248"/>
        <end position="2259"/>
    </location>
</feature>
<feature type="region of interest" description="Disordered" evidence="2">
    <location>
        <begin position="2224"/>
        <end position="2262"/>
    </location>
</feature>
<dbReference type="GO" id="GO:0008270">
    <property type="term" value="F:zinc ion binding"/>
    <property type="evidence" value="ECO:0007669"/>
    <property type="project" value="UniProtKB-KW"/>
</dbReference>
<feature type="compositionally biased region" description="Low complexity" evidence="2">
    <location>
        <begin position="212"/>
        <end position="242"/>
    </location>
</feature>
<keyword evidence="5" id="KW-1185">Reference proteome</keyword>
<feature type="compositionally biased region" description="Low complexity" evidence="2">
    <location>
        <begin position="1121"/>
        <end position="1134"/>
    </location>
</feature>
<feature type="region of interest" description="Disordered" evidence="2">
    <location>
        <begin position="2563"/>
        <end position="2588"/>
    </location>
</feature>
<dbReference type="GeneTree" id="ENSGT00530000065415"/>
<dbReference type="SUPFAM" id="SSF57667">
    <property type="entry name" value="beta-beta-alpha zinc fingers"/>
    <property type="match status" value="1"/>
</dbReference>